<dbReference type="InterPro" id="IPR011042">
    <property type="entry name" value="6-blade_b-propeller_TolB-like"/>
</dbReference>
<accession>A0A3S9VNP1</accession>
<gene>
    <name evidence="1" type="ORF">D8S85_00450</name>
</gene>
<dbReference type="AlphaFoldDB" id="A0A3S9VNP1"/>
<dbReference type="EMBL" id="CP032819">
    <property type="protein sequence ID" value="AZS28166.1"/>
    <property type="molecule type" value="Genomic_DNA"/>
</dbReference>
<dbReference type="OrthoDB" id="1007244at2"/>
<dbReference type="SUPFAM" id="SSF63825">
    <property type="entry name" value="YWTD domain"/>
    <property type="match status" value="1"/>
</dbReference>
<protein>
    <submittedName>
        <fullName evidence="1">6-bladed beta-propeller</fullName>
    </submittedName>
</protein>
<evidence type="ECO:0000313" key="1">
    <source>
        <dbReference type="EMBL" id="AZS28166.1"/>
    </source>
</evidence>
<evidence type="ECO:0000313" key="2">
    <source>
        <dbReference type="Proteomes" id="UP000270673"/>
    </source>
</evidence>
<reference evidence="1 2" key="1">
    <citation type="submission" date="2018-10" db="EMBL/GenBank/DDBJ databases">
        <title>Butyricimonas faecalis sp. nov., isolated from human faeces and emended description of the genus Butyricimonas.</title>
        <authorList>
            <person name="Le Roy T."/>
            <person name="Van der Smissen P."/>
            <person name="Paquot A."/>
            <person name="Delzenne N."/>
            <person name="Muccioli G."/>
            <person name="Collet J.-F."/>
            <person name="Cani P.D."/>
        </authorList>
    </citation>
    <scope>NUCLEOTIDE SEQUENCE [LARGE SCALE GENOMIC DNA]</scope>
    <source>
        <strain evidence="1 2">H184</strain>
    </source>
</reference>
<dbReference type="KEGG" id="buy:D8S85_00450"/>
<dbReference type="Pfam" id="PF17170">
    <property type="entry name" value="DUF5128"/>
    <property type="match status" value="1"/>
</dbReference>
<organism evidence="1 2">
    <name type="scientific">Butyricimonas faecalis</name>
    <dbReference type="NCBI Taxonomy" id="2093856"/>
    <lineage>
        <taxon>Bacteria</taxon>
        <taxon>Pseudomonadati</taxon>
        <taxon>Bacteroidota</taxon>
        <taxon>Bacteroidia</taxon>
        <taxon>Bacteroidales</taxon>
        <taxon>Odoribacteraceae</taxon>
        <taxon>Butyricimonas</taxon>
    </lineage>
</organism>
<dbReference type="Gene3D" id="2.120.10.30">
    <property type="entry name" value="TolB, C-terminal domain"/>
    <property type="match status" value="1"/>
</dbReference>
<name>A0A3S9VNP1_9BACT</name>
<keyword evidence="2" id="KW-1185">Reference proteome</keyword>
<sequence length="397" mass="46430">MFPCLFPESFPQLWEIIKKNPEMIKIECDNSVEKQKILLTLLPCTIFLLLSVITSCKSYPPQEAENSIVWKVDPHTKLSSYIDSVEYIVLETHPDGLFNMIEKLVVQDDKIFILDFRNRNQVLVFDTTGKFLFPVGALGRAPGEFLETRNFTVDSNHIYIIDNYQSRLLLYDLNGAYIETNQLPGVFYDIAILGNGDYMFSWQPLKDLPVKKENKITITDKNLNMKKELLPTNESDCCNLSKLYFFTQNDDNIVYHTLLSDTIYLFDRHDAFTFSTLTIDFTAHSIPMKWKQDYSKVTENHQYLYTTPFVTPKYILGSNDSEPYLIDRKNKKVIVNSREKDDYFLLEPEFAEGNNVFSYLLNDTYQVMIKDGMKRAPEEIEEKLEKDHYVLIKYILK</sequence>
<proteinExistence type="predicted"/>
<dbReference type="Proteomes" id="UP000270673">
    <property type="component" value="Chromosome"/>
</dbReference>